<evidence type="ECO:0000313" key="2">
    <source>
        <dbReference type="Proteomes" id="UP000807769"/>
    </source>
</evidence>
<dbReference type="GeneID" id="64633578"/>
<reference evidence="1" key="1">
    <citation type="journal article" date="2020" name="New Phytol.">
        <title>Comparative genomics reveals dynamic genome evolution in host specialist ectomycorrhizal fungi.</title>
        <authorList>
            <person name="Lofgren L.A."/>
            <person name="Nguyen N.H."/>
            <person name="Vilgalys R."/>
            <person name="Ruytinx J."/>
            <person name="Liao H.L."/>
            <person name="Branco S."/>
            <person name="Kuo A."/>
            <person name="LaButti K."/>
            <person name="Lipzen A."/>
            <person name="Andreopoulos W."/>
            <person name="Pangilinan J."/>
            <person name="Riley R."/>
            <person name="Hundley H."/>
            <person name="Na H."/>
            <person name="Barry K."/>
            <person name="Grigoriev I.V."/>
            <person name="Stajich J.E."/>
            <person name="Kennedy P.G."/>
        </authorList>
    </citation>
    <scope>NUCLEOTIDE SEQUENCE</scope>
    <source>
        <strain evidence="1">MN1</strain>
    </source>
</reference>
<dbReference type="EMBL" id="JABBWG010000006">
    <property type="protein sequence ID" value="KAG1821693.1"/>
    <property type="molecule type" value="Genomic_DNA"/>
</dbReference>
<organism evidence="1 2">
    <name type="scientific">Suillus subaureus</name>
    <dbReference type="NCBI Taxonomy" id="48587"/>
    <lineage>
        <taxon>Eukaryota</taxon>
        <taxon>Fungi</taxon>
        <taxon>Dikarya</taxon>
        <taxon>Basidiomycota</taxon>
        <taxon>Agaricomycotina</taxon>
        <taxon>Agaricomycetes</taxon>
        <taxon>Agaricomycetidae</taxon>
        <taxon>Boletales</taxon>
        <taxon>Suillineae</taxon>
        <taxon>Suillaceae</taxon>
        <taxon>Suillus</taxon>
    </lineage>
</organism>
<proteinExistence type="predicted"/>
<accession>A0A9P7JGQ2</accession>
<gene>
    <name evidence="1" type="ORF">BJ212DRAFT_1477543</name>
</gene>
<keyword evidence="2" id="KW-1185">Reference proteome</keyword>
<dbReference type="OrthoDB" id="2677877at2759"/>
<dbReference type="Proteomes" id="UP000807769">
    <property type="component" value="Unassembled WGS sequence"/>
</dbReference>
<name>A0A9P7JGQ2_9AGAM</name>
<comment type="caution">
    <text evidence="1">The sequence shown here is derived from an EMBL/GenBank/DDBJ whole genome shotgun (WGS) entry which is preliminary data.</text>
</comment>
<sequence>MALAASSGGTHQVTIHVALHHLKPEGKLGTVLVGNIEHNVCIALNVTLTELQSIACNQLDPLWAEWSHNHSLSLYSLEIHKSPKMLLYDPWQPSLNADEPVLREFFL</sequence>
<protein>
    <submittedName>
        <fullName evidence="1">Uncharacterized protein</fullName>
    </submittedName>
</protein>
<dbReference type="RefSeq" id="XP_041196433.1">
    <property type="nucleotide sequence ID" value="XM_041339562.1"/>
</dbReference>
<evidence type="ECO:0000313" key="1">
    <source>
        <dbReference type="EMBL" id="KAG1821693.1"/>
    </source>
</evidence>
<dbReference type="AlphaFoldDB" id="A0A9P7JGQ2"/>